<dbReference type="InterPro" id="IPR010982">
    <property type="entry name" value="Lambda_DNA-bd_dom_sf"/>
</dbReference>
<accession>M1PK27</accession>
<evidence type="ECO:0000313" key="2">
    <source>
        <dbReference type="EMBL" id="AGF79895.1"/>
    </source>
</evidence>
<dbReference type="Proteomes" id="UP000011721">
    <property type="component" value="Chromosome"/>
</dbReference>
<protein>
    <submittedName>
        <fullName evidence="2">Helix-turn-helix protein</fullName>
    </submittedName>
</protein>
<dbReference type="GO" id="GO:0003677">
    <property type="term" value="F:DNA binding"/>
    <property type="evidence" value="ECO:0007669"/>
    <property type="project" value="InterPro"/>
</dbReference>
<dbReference type="SMART" id="SM00530">
    <property type="entry name" value="HTH_XRE"/>
    <property type="match status" value="1"/>
</dbReference>
<dbReference type="SUPFAM" id="SSF47413">
    <property type="entry name" value="lambda repressor-like DNA-binding domains"/>
    <property type="match status" value="1"/>
</dbReference>
<evidence type="ECO:0000259" key="1">
    <source>
        <dbReference type="PROSITE" id="PS50943"/>
    </source>
</evidence>
<dbReference type="PROSITE" id="PS50943">
    <property type="entry name" value="HTH_CROC1"/>
    <property type="match status" value="1"/>
</dbReference>
<reference evidence="3" key="1">
    <citation type="journal article" date="2013" name="Stand. Genomic Sci.">
        <title>Complete genome sequence of Desulfocapsa sulfexigens, a marine deltaproteobacterium specialized in disproportionating inorganic sulfur compounds.</title>
        <authorList>
            <person name="Finster K.W."/>
            <person name="Kjeldsen K.U."/>
            <person name="Kube M."/>
            <person name="Reinhardt R."/>
            <person name="Mussmann M."/>
            <person name="Amann R."/>
            <person name="Schreiber L."/>
        </authorList>
    </citation>
    <scope>NUCLEOTIDE SEQUENCE [LARGE SCALE GENOMIC DNA]</scope>
    <source>
        <strain evidence="3">DSM 10523 / SB164P1</strain>
    </source>
</reference>
<organism evidence="2 3">
    <name type="scientific">Desulfocapsa sulfexigens (strain DSM 10523 / SB164P1)</name>
    <dbReference type="NCBI Taxonomy" id="1167006"/>
    <lineage>
        <taxon>Bacteria</taxon>
        <taxon>Pseudomonadati</taxon>
        <taxon>Thermodesulfobacteriota</taxon>
        <taxon>Desulfobulbia</taxon>
        <taxon>Desulfobulbales</taxon>
        <taxon>Desulfocapsaceae</taxon>
        <taxon>Desulfocapsa</taxon>
    </lineage>
</organism>
<dbReference type="HOGENOM" id="CLU_153788_4_0_7"/>
<dbReference type="Pfam" id="PF13560">
    <property type="entry name" value="HTH_31"/>
    <property type="match status" value="1"/>
</dbReference>
<proteinExistence type="predicted"/>
<keyword evidence="3" id="KW-1185">Reference proteome</keyword>
<dbReference type="EMBL" id="CP003985">
    <property type="protein sequence ID" value="AGF79895.1"/>
    <property type="molecule type" value="Genomic_DNA"/>
</dbReference>
<name>M1PK27_DESSD</name>
<gene>
    <name evidence="2" type="ordered locus">UWK_03378</name>
</gene>
<dbReference type="eggNOG" id="COG1396">
    <property type="taxonomic scope" value="Bacteria"/>
</dbReference>
<dbReference type="InterPro" id="IPR001387">
    <property type="entry name" value="Cro/C1-type_HTH"/>
</dbReference>
<dbReference type="AlphaFoldDB" id="M1PK27"/>
<sequence length="100" mass="11357">MIPSLITPIEVQSQLAQRFKMLRLSAGYKRSTLSKRAGVSESSLKRFENSGEISLRNLLRLTHSIGHLQDFNSLFQLPDATSLAELKENIEKKTPKRGRF</sequence>
<dbReference type="Gene3D" id="1.10.260.40">
    <property type="entry name" value="lambda repressor-like DNA-binding domains"/>
    <property type="match status" value="1"/>
</dbReference>
<dbReference type="STRING" id="1167006.UWK_03378"/>
<evidence type="ECO:0000313" key="3">
    <source>
        <dbReference type="Proteomes" id="UP000011721"/>
    </source>
</evidence>
<dbReference type="RefSeq" id="WP_015405577.1">
    <property type="nucleotide sequence ID" value="NC_020304.1"/>
</dbReference>
<dbReference type="KEGG" id="dsf:UWK_03378"/>
<feature type="domain" description="HTH cro/C1-type" evidence="1">
    <location>
        <begin position="19"/>
        <end position="71"/>
    </location>
</feature>
<dbReference type="OrthoDB" id="199997at2"/>
<dbReference type="CDD" id="cd00093">
    <property type="entry name" value="HTH_XRE"/>
    <property type="match status" value="1"/>
</dbReference>